<dbReference type="AlphaFoldDB" id="A0A9Q3F7G4"/>
<organism evidence="2 3">
    <name type="scientific">Austropuccinia psidii MF-1</name>
    <dbReference type="NCBI Taxonomy" id="1389203"/>
    <lineage>
        <taxon>Eukaryota</taxon>
        <taxon>Fungi</taxon>
        <taxon>Dikarya</taxon>
        <taxon>Basidiomycota</taxon>
        <taxon>Pucciniomycotina</taxon>
        <taxon>Pucciniomycetes</taxon>
        <taxon>Pucciniales</taxon>
        <taxon>Sphaerophragmiaceae</taxon>
        <taxon>Austropuccinia</taxon>
    </lineage>
</organism>
<dbReference type="Proteomes" id="UP000765509">
    <property type="component" value="Unassembled WGS sequence"/>
</dbReference>
<comment type="caution">
    <text evidence="2">The sequence shown here is derived from an EMBL/GenBank/DDBJ whole genome shotgun (WGS) entry which is preliminary data.</text>
</comment>
<keyword evidence="1" id="KW-0812">Transmembrane</keyword>
<dbReference type="EMBL" id="AVOT02038929">
    <property type="protein sequence ID" value="MBW0533899.1"/>
    <property type="molecule type" value="Genomic_DNA"/>
</dbReference>
<reference evidence="2" key="1">
    <citation type="submission" date="2021-03" db="EMBL/GenBank/DDBJ databases">
        <title>Draft genome sequence of rust myrtle Austropuccinia psidii MF-1, a brazilian biotype.</title>
        <authorList>
            <person name="Quecine M.C."/>
            <person name="Pachon D.M.R."/>
            <person name="Bonatelli M.L."/>
            <person name="Correr F.H."/>
            <person name="Franceschini L.M."/>
            <person name="Leite T.F."/>
            <person name="Margarido G.R.A."/>
            <person name="Almeida C.A."/>
            <person name="Ferrarezi J.A."/>
            <person name="Labate C.A."/>
        </authorList>
    </citation>
    <scope>NUCLEOTIDE SEQUENCE</scope>
    <source>
        <strain evidence="2">MF-1</strain>
    </source>
</reference>
<protein>
    <submittedName>
        <fullName evidence="2">Uncharacterized protein</fullName>
    </submittedName>
</protein>
<evidence type="ECO:0000313" key="2">
    <source>
        <dbReference type="EMBL" id="MBW0533899.1"/>
    </source>
</evidence>
<keyword evidence="1" id="KW-0472">Membrane</keyword>
<evidence type="ECO:0000313" key="3">
    <source>
        <dbReference type="Proteomes" id="UP000765509"/>
    </source>
</evidence>
<name>A0A9Q3F7G4_9BASI</name>
<sequence>MCRHCSAQTHSSPEGNRQVGAFKTFQYKQQIKNLKSAIEPKSLLSIHTSASGSEWPQIILDHIFPADYSQMTQSTFSTPPCVTWWNVVYTLKVLVGLSTGLLAFFGKSSLF</sequence>
<evidence type="ECO:0000256" key="1">
    <source>
        <dbReference type="SAM" id="Phobius"/>
    </source>
</evidence>
<accession>A0A9Q3F7G4</accession>
<gene>
    <name evidence="2" type="ORF">O181_073614</name>
</gene>
<keyword evidence="1" id="KW-1133">Transmembrane helix</keyword>
<proteinExistence type="predicted"/>
<feature type="transmembrane region" description="Helical" evidence="1">
    <location>
        <begin position="84"/>
        <end position="105"/>
    </location>
</feature>
<keyword evidence="3" id="KW-1185">Reference proteome</keyword>